<accession>M8B4S4</accession>
<evidence type="ECO:0000313" key="2">
    <source>
        <dbReference type="EnsemblPlants" id="EMT08605"/>
    </source>
</evidence>
<organism evidence="2">
    <name type="scientific">Aegilops tauschii</name>
    <name type="common">Tausch's goatgrass</name>
    <name type="synonym">Aegilops squarrosa</name>
    <dbReference type="NCBI Taxonomy" id="37682"/>
    <lineage>
        <taxon>Eukaryota</taxon>
        <taxon>Viridiplantae</taxon>
        <taxon>Streptophyta</taxon>
        <taxon>Embryophyta</taxon>
        <taxon>Tracheophyta</taxon>
        <taxon>Spermatophyta</taxon>
        <taxon>Magnoliopsida</taxon>
        <taxon>Liliopsida</taxon>
        <taxon>Poales</taxon>
        <taxon>Poaceae</taxon>
        <taxon>BOP clade</taxon>
        <taxon>Pooideae</taxon>
        <taxon>Triticodae</taxon>
        <taxon>Triticeae</taxon>
        <taxon>Triticinae</taxon>
        <taxon>Aegilops</taxon>
    </lineage>
</organism>
<reference evidence="2" key="1">
    <citation type="submission" date="2015-06" db="UniProtKB">
        <authorList>
            <consortium name="EnsemblPlants"/>
        </authorList>
    </citation>
    <scope>IDENTIFICATION</scope>
</reference>
<dbReference type="AlphaFoldDB" id="M8B4S4"/>
<evidence type="ECO:0000259" key="1">
    <source>
        <dbReference type="Pfam" id="PF20241"/>
    </source>
</evidence>
<dbReference type="Pfam" id="PF20241">
    <property type="entry name" value="DUF6598"/>
    <property type="match status" value="1"/>
</dbReference>
<dbReference type="PANTHER" id="PTHR33065">
    <property type="entry name" value="OS07G0486400 PROTEIN"/>
    <property type="match status" value="1"/>
</dbReference>
<proteinExistence type="predicted"/>
<dbReference type="EnsemblPlants" id="EMT08605">
    <property type="protein sequence ID" value="EMT08605"/>
    <property type="gene ID" value="F775_10275"/>
</dbReference>
<dbReference type="InterPro" id="IPR046533">
    <property type="entry name" value="DUF6598"/>
</dbReference>
<protein>
    <recommendedName>
        <fullName evidence="1">DUF6598 domain-containing protein</fullName>
    </recommendedName>
</protein>
<name>M8B4S4_AEGTA</name>
<sequence>MARWWPSALARGVSPLVAAFNPPTARSLPRFPRGSRNMAAVSRAQADDESGKPHRRLPISSGKAITVSKGNENDKITGCDDEDRSSVAEDLTVEIVVSEEDGYAVNDVLAQSRHRDGSIYRGVDSLWWKREYRIADRTETRLEAMTLSNPTNCIIHYGTCITHDAFSMLQFYSVELAEVPVDGGLVELDDPIVVEEGSLIHMTGPKRGIDIADSVLIEYDMRIKAGEEEKDDIQLIDGASIIGHEGKWDQPFTFRIPGDGVEATVEVLISEVQSSFNLSIECLSSGFGEEIRLFDGAVAESRGLKRSVVAVLKNSSIDLEFKVAALSSRSDHQHCCSFKAKTHGHDNQEIKNDFAVISVKVTWSTLPASLSD</sequence>
<dbReference type="PANTHER" id="PTHR33065:SF95">
    <property type="entry name" value="OS07G0646300 PROTEIN"/>
    <property type="match status" value="1"/>
</dbReference>
<feature type="domain" description="DUF6598" evidence="1">
    <location>
        <begin position="189"/>
        <end position="361"/>
    </location>
</feature>